<keyword evidence="5" id="KW-1185">Reference proteome</keyword>
<feature type="chain" id="PRO_5038657523" evidence="1">
    <location>
        <begin position="22"/>
        <end position="435"/>
    </location>
</feature>
<organism evidence="3 4">
    <name type="scientific">Paenibacillus woosongensis</name>
    <dbReference type="NCBI Taxonomy" id="307580"/>
    <lineage>
        <taxon>Bacteria</taxon>
        <taxon>Bacillati</taxon>
        <taxon>Bacillota</taxon>
        <taxon>Bacilli</taxon>
        <taxon>Bacillales</taxon>
        <taxon>Paenibacillaceae</taxon>
        <taxon>Paenibacillus</taxon>
    </lineage>
</organism>
<dbReference type="Proteomes" id="UP000447876">
    <property type="component" value="Unassembled WGS sequence"/>
</dbReference>
<dbReference type="EMBL" id="WNZW01000010">
    <property type="protein sequence ID" value="MUG47173.1"/>
    <property type="molecule type" value="Genomic_DNA"/>
</dbReference>
<reference evidence="3 4" key="1">
    <citation type="submission" date="2019-11" db="EMBL/GenBank/DDBJ databases">
        <title>Draft genome sequences of five Paenibacillus species of dairy origin.</title>
        <authorList>
            <person name="Olajide A.M."/>
            <person name="Chen S."/>
            <person name="Lapointe G."/>
        </authorList>
    </citation>
    <scope>NUCLEOTIDE SEQUENCE [LARGE SCALE GENOMIC DNA]</scope>
    <source>
        <strain evidence="3 4">12CR55</strain>
    </source>
</reference>
<dbReference type="InterPro" id="IPR006059">
    <property type="entry name" value="SBP"/>
</dbReference>
<dbReference type="EMBL" id="BOSM01000008">
    <property type="protein sequence ID" value="GIP60240.1"/>
    <property type="molecule type" value="Genomic_DNA"/>
</dbReference>
<name>A0A7X3CNV9_9BACL</name>
<evidence type="ECO:0000313" key="4">
    <source>
        <dbReference type="Proteomes" id="UP000447876"/>
    </source>
</evidence>
<dbReference type="Pfam" id="PF01547">
    <property type="entry name" value="SBP_bac_1"/>
    <property type="match status" value="1"/>
</dbReference>
<proteinExistence type="predicted"/>
<dbReference type="PANTHER" id="PTHR43649:SF11">
    <property type="entry name" value="ABC TRANSPORTER SUBSTRATE-BINDING PROTEIN YESO-RELATED"/>
    <property type="match status" value="1"/>
</dbReference>
<dbReference type="OrthoDB" id="7918484at2"/>
<dbReference type="Proteomes" id="UP000681290">
    <property type="component" value="Unassembled WGS sequence"/>
</dbReference>
<dbReference type="PROSITE" id="PS51257">
    <property type="entry name" value="PROKAR_LIPOPROTEIN"/>
    <property type="match status" value="1"/>
</dbReference>
<dbReference type="PANTHER" id="PTHR43649">
    <property type="entry name" value="ARABINOSE-BINDING PROTEIN-RELATED"/>
    <property type="match status" value="1"/>
</dbReference>
<protein>
    <submittedName>
        <fullName evidence="2">ABC transporter substrate-binding protein</fullName>
    </submittedName>
    <submittedName>
        <fullName evidence="3">Extracellular solute-binding protein</fullName>
    </submittedName>
</protein>
<dbReference type="InterPro" id="IPR050490">
    <property type="entry name" value="Bact_solute-bd_prot1"/>
</dbReference>
<evidence type="ECO:0000313" key="3">
    <source>
        <dbReference type="EMBL" id="MUG47173.1"/>
    </source>
</evidence>
<reference evidence="2 5" key="2">
    <citation type="submission" date="2021-03" db="EMBL/GenBank/DDBJ databases">
        <title>Antimicrobial resistance genes in bacteria isolated from Japanese honey, and their potential for conferring macrolide and lincosamide resistance in the American foulbrood pathogen Paenibacillus larvae.</title>
        <authorList>
            <person name="Okamoto M."/>
            <person name="Kumagai M."/>
            <person name="Kanamori H."/>
            <person name="Takamatsu D."/>
        </authorList>
    </citation>
    <scope>NUCLEOTIDE SEQUENCE [LARGE SCALE GENOMIC DNA]</scope>
    <source>
        <strain evidence="2 5">J15TS10</strain>
    </source>
</reference>
<sequence length="435" mass="48161">MMKWKRLQIVAALLVCSLLLAACGGKGDNTGATAGNTPAASNSASEKVKLRVMWWGSQPRHEATLKALELYTEKNPHVTFEPEYSGMDGYLDKLSTQAAAHNEPDIFQMDPGWISDWTSRNQLEALDGKVNLTDLTPSLLPIGQKDGQQYGVPLGSVAFGMIYDKAALEKMGVAAPQYGWTWDDFFALAEEVKPKLAKGQYFTLDYAGNYFMFSAYHYAKGKGTLITEDGKFNIDEATFLEWTKKFEQLRNDGLIPPADLNASDKEMDPTADLLVNGKVLFRYSFSNNYTTWDSMKEGAFDLISMPRAEEAGGWLKPSMFLSLSPNSKHKEEAAKFIDWFINDPEAGTILGTARGVPANAKIAESLIPNLPEGEKVGMQLIDATTPDGQTFTTGPEGWVNFIDKDFPLVRDELSFGRTTPEKAYESLKKAAQEYE</sequence>
<gene>
    <name evidence="3" type="ORF">GNP95_19585</name>
    <name evidence="2" type="ORF">J15TS10_40540</name>
</gene>
<evidence type="ECO:0000256" key="1">
    <source>
        <dbReference type="SAM" id="SignalP"/>
    </source>
</evidence>
<dbReference type="RefSeq" id="WP_155612549.1">
    <property type="nucleotide sequence ID" value="NZ_BOSM01000008.1"/>
</dbReference>
<keyword evidence="1" id="KW-0732">Signal</keyword>
<dbReference type="Gene3D" id="3.40.190.10">
    <property type="entry name" value="Periplasmic binding protein-like II"/>
    <property type="match status" value="2"/>
</dbReference>
<dbReference type="SUPFAM" id="SSF53850">
    <property type="entry name" value="Periplasmic binding protein-like II"/>
    <property type="match status" value="1"/>
</dbReference>
<evidence type="ECO:0000313" key="5">
    <source>
        <dbReference type="Proteomes" id="UP000681290"/>
    </source>
</evidence>
<evidence type="ECO:0000313" key="2">
    <source>
        <dbReference type="EMBL" id="GIP60240.1"/>
    </source>
</evidence>
<comment type="caution">
    <text evidence="3">The sequence shown here is derived from an EMBL/GenBank/DDBJ whole genome shotgun (WGS) entry which is preliminary data.</text>
</comment>
<dbReference type="AlphaFoldDB" id="A0A7X3CNV9"/>
<accession>A0A7X3CNV9</accession>
<feature type="signal peptide" evidence="1">
    <location>
        <begin position="1"/>
        <end position="21"/>
    </location>
</feature>